<organism evidence="2 3">
    <name type="scientific">Corynebacterium phoceense</name>
    <dbReference type="NCBI Taxonomy" id="1686286"/>
    <lineage>
        <taxon>Bacteria</taxon>
        <taxon>Bacillati</taxon>
        <taxon>Actinomycetota</taxon>
        <taxon>Actinomycetes</taxon>
        <taxon>Mycobacteriales</taxon>
        <taxon>Corynebacteriaceae</taxon>
        <taxon>Corynebacterium</taxon>
    </lineage>
</organism>
<dbReference type="RefSeq" id="WP_066486200.1">
    <property type="nucleotide sequence ID" value="NZ_JADPQA010000001.1"/>
</dbReference>
<dbReference type="AlphaFoldDB" id="A0A540R4W8"/>
<feature type="region of interest" description="Disordered" evidence="1">
    <location>
        <begin position="38"/>
        <end position="91"/>
    </location>
</feature>
<proteinExistence type="predicted"/>
<keyword evidence="3" id="KW-1185">Reference proteome</keyword>
<dbReference type="STRING" id="1686286.GCA_900092335_00033"/>
<name>A0A540R4W8_9CORY</name>
<sequence length="91" mass="10350">MTTNFDEFARAFRERTARRLLEFEKTLAKAQDDIEKAVHDARDEVRQRPPSHANGPVEAPAETRHAAGARPYAAHQTRGTQGRVKSVLRRQ</sequence>
<comment type="caution">
    <text evidence="2">The sequence shown here is derived from an EMBL/GenBank/DDBJ whole genome shotgun (WGS) entry which is preliminary data.</text>
</comment>
<accession>A0A540R4W8</accession>
<evidence type="ECO:0000313" key="3">
    <source>
        <dbReference type="Proteomes" id="UP000318080"/>
    </source>
</evidence>
<gene>
    <name evidence="2" type="ORF">EJK80_10790</name>
</gene>
<reference evidence="2 3" key="1">
    <citation type="submission" date="2019-06" db="EMBL/GenBank/DDBJ databases">
        <title>Draft genome of C. phoceense Strain 272.</title>
        <authorList>
            <person name="Pacheco L.G.C."/>
            <person name="Barberis C.M."/>
            <person name="Almuzara M.N."/>
            <person name="Traglia G.M."/>
            <person name="Santos C.S."/>
            <person name="Rocha D.J.P.G."/>
            <person name="Aguiar E.R.G.R."/>
            <person name="Vay C.A."/>
        </authorList>
    </citation>
    <scope>NUCLEOTIDE SEQUENCE [LARGE SCALE GENOMIC DNA]</scope>
    <source>
        <strain evidence="2 3">272</strain>
    </source>
</reference>
<feature type="compositionally biased region" description="Basic and acidic residues" evidence="1">
    <location>
        <begin position="38"/>
        <end position="47"/>
    </location>
</feature>
<dbReference type="EMBL" id="VHIR01000018">
    <property type="protein sequence ID" value="TQE42772.1"/>
    <property type="molecule type" value="Genomic_DNA"/>
</dbReference>
<evidence type="ECO:0000256" key="1">
    <source>
        <dbReference type="SAM" id="MobiDB-lite"/>
    </source>
</evidence>
<protein>
    <submittedName>
        <fullName evidence="2">Uncharacterized protein</fullName>
    </submittedName>
</protein>
<evidence type="ECO:0000313" key="2">
    <source>
        <dbReference type="EMBL" id="TQE42772.1"/>
    </source>
</evidence>
<dbReference type="GeneID" id="79851416"/>
<dbReference type="Proteomes" id="UP000318080">
    <property type="component" value="Unassembled WGS sequence"/>
</dbReference>